<dbReference type="Proteomes" id="UP000478052">
    <property type="component" value="Unassembled WGS sequence"/>
</dbReference>
<dbReference type="SUPFAM" id="SSF57716">
    <property type="entry name" value="Glucocorticoid receptor-like (DNA-binding domain)"/>
    <property type="match status" value="1"/>
</dbReference>
<accession>A0A6G0VMN5</accession>
<evidence type="ECO:0000259" key="6">
    <source>
        <dbReference type="PROSITE" id="PS50950"/>
    </source>
</evidence>
<evidence type="ECO:0000256" key="2">
    <source>
        <dbReference type="ARBA" id="ARBA00022771"/>
    </source>
</evidence>
<dbReference type="EMBL" id="VUJU01015137">
    <property type="protein sequence ID" value="KAF0696722.1"/>
    <property type="molecule type" value="Genomic_DNA"/>
</dbReference>
<name>A0A6G0VMN5_APHCR</name>
<dbReference type="GO" id="GO:0003677">
    <property type="term" value="F:DNA binding"/>
    <property type="evidence" value="ECO:0007669"/>
    <property type="project" value="UniProtKB-UniRule"/>
</dbReference>
<dbReference type="AlphaFoldDB" id="A0A6G0VMN5"/>
<evidence type="ECO:0000256" key="5">
    <source>
        <dbReference type="PROSITE-ProRule" id="PRU00309"/>
    </source>
</evidence>
<evidence type="ECO:0000256" key="3">
    <source>
        <dbReference type="ARBA" id="ARBA00022833"/>
    </source>
</evidence>
<sequence>MPGTRCAVALCSNSLQVTKKKDLNISYHTFPKDKKLCNLWINACRRKDTWNPKTSTVCSLHFIEDDFEVDLRSQLMNIKTKKKLKPQAIPTQCLKECSSDISTQVTSRQQRANKRINENIVKNLTLPTQEIEDESLEDVHPVIEDKYEKLFNDHEKLKTKYKHLAELKRNQKNRIIMLNKKVNLLSQKFGEQTTRTYRLEEALKSIFSQTQLSLITKQRKKVIWGTDDISKAFTIRYL</sequence>
<dbReference type="PROSITE" id="PS50950">
    <property type="entry name" value="ZF_THAP"/>
    <property type="match status" value="1"/>
</dbReference>
<keyword evidence="2 5" id="KW-0863">Zinc-finger</keyword>
<organism evidence="7 8">
    <name type="scientific">Aphis craccivora</name>
    <name type="common">Cowpea aphid</name>
    <dbReference type="NCBI Taxonomy" id="307492"/>
    <lineage>
        <taxon>Eukaryota</taxon>
        <taxon>Metazoa</taxon>
        <taxon>Ecdysozoa</taxon>
        <taxon>Arthropoda</taxon>
        <taxon>Hexapoda</taxon>
        <taxon>Insecta</taxon>
        <taxon>Pterygota</taxon>
        <taxon>Neoptera</taxon>
        <taxon>Paraneoptera</taxon>
        <taxon>Hemiptera</taxon>
        <taxon>Sternorrhyncha</taxon>
        <taxon>Aphidomorpha</taxon>
        <taxon>Aphidoidea</taxon>
        <taxon>Aphididae</taxon>
        <taxon>Aphidini</taxon>
        <taxon>Aphis</taxon>
        <taxon>Aphis</taxon>
    </lineage>
</organism>
<dbReference type="InterPro" id="IPR038441">
    <property type="entry name" value="THAP_Znf_sf"/>
</dbReference>
<keyword evidence="8" id="KW-1185">Reference proteome</keyword>
<dbReference type="InterPro" id="IPR052224">
    <property type="entry name" value="THAP_domain_protein"/>
</dbReference>
<evidence type="ECO:0000313" key="7">
    <source>
        <dbReference type="EMBL" id="KAF0696722.1"/>
    </source>
</evidence>
<feature type="non-terminal residue" evidence="7">
    <location>
        <position position="238"/>
    </location>
</feature>
<reference evidence="7 8" key="1">
    <citation type="submission" date="2019-08" db="EMBL/GenBank/DDBJ databases">
        <title>Whole genome of Aphis craccivora.</title>
        <authorList>
            <person name="Voronova N.V."/>
            <person name="Shulinski R.S."/>
            <person name="Bandarenka Y.V."/>
            <person name="Zhorov D.G."/>
            <person name="Warner D."/>
        </authorList>
    </citation>
    <scope>NUCLEOTIDE SEQUENCE [LARGE SCALE GENOMIC DNA]</scope>
    <source>
        <strain evidence="7">180601</strain>
        <tissue evidence="7">Whole Body</tissue>
    </source>
</reference>
<dbReference type="GO" id="GO:0008270">
    <property type="term" value="F:zinc ion binding"/>
    <property type="evidence" value="ECO:0007669"/>
    <property type="project" value="UniProtKB-KW"/>
</dbReference>
<dbReference type="SMART" id="SM00980">
    <property type="entry name" value="THAP"/>
    <property type="match status" value="1"/>
</dbReference>
<comment type="caution">
    <text evidence="7">The sequence shown here is derived from an EMBL/GenBank/DDBJ whole genome shotgun (WGS) entry which is preliminary data.</text>
</comment>
<gene>
    <name evidence="7" type="ORF">FWK35_00037675</name>
</gene>
<dbReference type="InterPro" id="IPR006612">
    <property type="entry name" value="THAP_Znf"/>
</dbReference>
<dbReference type="SMART" id="SM00692">
    <property type="entry name" value="DM3"/>
    <property type="match status" value="1"/>
</dbReference>
<dbReference type="OrthoDB" id="6629314at2759"/>
<dbReference type="PANTHER" id="PTHR46927">
    <property type="entry name" value="AGAP005574-PA"/>
    <property type="match status" value="1"/>
</dbReference>
<keyword evidence="3" id="KW-0862">Zinc</keyword>
<proteinExistence type="predicted"/>
<feature type="domain" description="THAP-type" evidence="6">
    <location>
        <begin position="1"/>
        <end position="93"/>
    </location>
</feature>
<protein>
    <submittedName>
        <fullName evidence="7">THAP domain-containing protein 2-like</fullName>
    </submittedName>
</protein>
<evidence type="ECO:0000313" key="8">
    <source>
        <dbReference type="Proteomes" id="UP000478052"/>
    </source>
</evidence>
<keyword evidence="4 5" id="KW-0238">DNA-binding</keyword>
<keyword evidence="1" id="KW-0479">Metal-binding</keyword>
<dbReference type="PANTHER" id="PTHR46927:SF3">
    <property type="entry name" value="THAP-TYPE DOMAIN-CONTAINING PROTEIN"/>
    <property type="match status" value="1"/>
</dbReference>
<evidence type="ECO:0000256" key="1">
    <source>
        <dbReference type="ARBA" id="ARBA00022723"/>
    </source>
</evidence>
<dbReference type="Pfam" id="PF05485">
    <property type="entry name" value="THAP"/>
    <property type="match status" value="1"/>
</dbReference>
<dbReference type="Gene3D" id="6.20.210.20">
    <property type="entry name" value="THAP domain"/>
    <property type="match status" value="1"/>
</dbReference>
<evidence type="ECO:0000256" key="4">
    <source>
        <dbReference type="ARBA" id="ARBA00023125"/>
    </source>
</evidence>